<sequence>MLEKGSTVFSQNMYDKKLAAALNEGAEVAVKLLLQRLSMKTSRGEMDETGKTYGNALQFAASRGDGAKIKELLDQGADINDVSGNHGSALQAAALRGNIVIVQLSMLQVTIMEVHCMQQHILETRTQYNCY</sequence>
<evidence type="ECO:0000313" key="1">
    <source>
        <dbReference type="EMBL" id="SLM38072.1"/>
    </source>
</evidence>
<keyword evidence="2" id="KW-1185">Reference proteome</keyword>
<dbReference type="SUPFAM" id="SSF48403">
    <property type="entry name" value="Ankyrin repeat"/>
    <property type="match status" value="1"/>
</dbReference>
<dbReference type="EMBL" id="FWEW01002182">
    <property type="protein sequence ID" value="SLM38072.1"/>
    <property type="molecule type" value="Genomic_DNA"/>
</dbReference>
<organism evidence="1 2">
    <name type="scientific">Lasallia pustulata</name>
    <dbReference type="NCBI Taxonomy" id="136370"/>
    <lineage>
        <taxon>Eukaryota</taxon>
        <taxon>Fungi</taxon>
        <taxon>Dikarya</taxon>
        <taxon>Ascomycota</taxon>
        <taxon>Pezizomycotina</taxon>
        <taxon>Lecanoromycetes</taxon>
        <taxon>OSLEUM clade</taxon>
        <taxon>Umbilicariomycetidae</taxon>
        <taxon>Umbilicariales</taxon>
        <taxon>Umbilicariaceae</taxon>
        <taxon>Lasallia</taxon>
    </lineage>
</organism>
<dbReference type="AlphaFoldDB" id="A0A1W5D526"/>
<reference evidence="2" key="1">
    <citation type="submission" date="2017-03" db="EMBL/GenBank/DDBJ databases">
        <authorList>
            <person name="Sharma R."/>
            <person name="Thines M."/>
        </authorList>
    </citation>
    <scope>NUCLEOTIDE SEQUENCE [LARGE SCALE GENOMIC DNA]</scope>
</reference>
<dbReference type="Proteomes" id="UP000192927">
    <property type="component" value="Unassembled WGS sequence"/>
</dbReference>
<dbReference type="Pfam" id="PF12796">
    <property type="entry name" value="Ank_2"/>
    <property type="match status" value="1"/>
</dbReference>
<dbReference type="InterPro" id="IPR036770">
    <property type="entry name" value="Ankyrin_rpt-contain_sf"/>
</dbReference>
<dbReference type="Gene3D" id="1.25.40.20">
    <property type="entry name" value="Ankyrin repeat-containing domain"/>
    <property type="match status" value="1"/>
</dbReference>
<evidence type="ECO:0000313" key="2">
    <source>
        <dbReference type="Proteomes" id="UP000192927"/>
    </source>
</evidence>
<proteinExistence type="predicted"/>
<dbReference type="InterPro" id="IPR002110">
    <property type="entry name" value="Ankyrin_rpt"/>
</dbReference>
<accession>A0A1W5D526</accession>
<name>A0A1W5D526_9LECA</name>
<protein>
    <submittedName>
        <fullName evidence="1">Ankyrin repeat-containing domain</fullName>
    </submittedName>
</protein>